<protein>
    <submittedName>
        <fullName evidence="1">Uncharacterized protein</fullName>
    </submittedName>
</protein>
<dbReference type="Proteomes" id="UP000414136">
    <property type="component" value="Unassembled WGS sequence"/>
</dbReference>
<accession>A0A5E4ZLG0</accession>
<keyword evidence="2" id="KW-1185">Reference proteome</keyword>
<dbReference type="RefSeq" id="WP_150623214.1">
    <property type="nucleotide sequence ID" value="NZ_CABPSQ010000001.1"/>
</dbReference>
<sequence>MAAVLTFRYRDYSVICSALPHPKGGFTGKALVQIIEGMIRHHEVETLKDDTHPDEQTALEEASVVARAWIDAQHAA</sequence>
<dbReference type="AlphaFoldDB" id="A0A5E4ZLG0"/>
<dbReference type="EMBL" id="CABPSQ010000001">
    <property type="protein sequence ID" value="VVE61984.1"/>
    <property type="molecule type" value="Genomic_DNA"/>
</dbReference>
<evidence type="ECO:0000313" key="2">
    <source>
        <dbReference type="Proteomes" id="UP000414136"/>
    </source>
</evidence>
<name>A0A5E4ZLG0_9BURK</name>
<organism evidence="1 2">
    <name type="scientific">Pandoraea captiosa</name>
    <dbReference type="NCBI Taxonomy" id="2508302"/>
    <lineage>
        <taxon>Bacteria</taxon>
        <taxon>Pseudomonadati</taxon>
        <taxon>Pseudomonadota</taxon>
        <taxon>Betaproteobacteria</taxon>
        <taxon>Burkholderiales</taxon>
        <taxon>Burkholderiaceae</taxon>
        <taxon>Pandoraea</taxon>
    </lineage>
</organism>
<proteinExistence type="predicted"/>
<gene>
    <name evidence="1" type="ORF">PCA31118_00860</name>
</gene>
<dbReference type="OrthoDB" id="9155788at2"/>
<reference evidence="1 2" key="1">
    <citation type="submission" date="2019-08" db="EMBL/GenBank/DDBJ databases">
        <authorList>
            <person name="Peeters C."/>
        </authorList>
    </citation>
    <scope>NUCLEOTIDE SEQUENCE [LARGE SCALE GENOMIC DNA]</scope>
    <source>
        <strain evidence="1 2">LMG 31118</strain>
    </source>
</reference>
<evidence type="ECO:0000313" key="1">
    <source>
        <dbReference type="EMBL" id="VVE61984.1"/>
    </source>
</evidence>